<name>A0A9D4KCX1_DREPO</name>
<accession>A0A9D4KCX1</accession>
<reference evidence="1" key="2">
    <citation type="submission" date="2020-11" db="EMBL/GenBank/DDBJ databases">
        <authorList>
            <person name="McCartney M.A."/>
            <person name="Auch B."/>
            <person name="Kono T."/>
            <person name="Mallez S."/>
            <person name="Becker A."/>
            <person name="Gohl D.M."/>
            <person name="Silverstein K.A.T."/>
            <person name="Koren S."/>
            <person name="Bechman K.B."/>
            <person name="Herman A."/>
            <person name="Abrahante J.E."/>
            <person name="Garbe J."/>
        </authorList>
    </citation>
    <scope>NUCLEOTIDE SEQUENCE</scope>
    <source>
        <strain evidence="1">Duluth1</strain>
        <tissue evidence="1">Whole animal</tissue>
    </source>
</reference>
<gene>
    <name evidence="1" type="ORF">DPMN_110909</name>
</gene>
<dbReference type="Proteomes" id="UP000828390">
    <property type="component" value="Unassembled WGS sequence"/>
</dbReference>
<dbReference type="AlphaFoldDB" id="A0A9D4KCX1"/>
<proteinExistence type="predicted"/>
<sequence>MVTEDACLGKLDEVSIFPLAWDFFPNFAEKCVEKLHTGLGARLQRFCRYAVKFCRFAVLQLLNGAAYLLIRWSAADRL</sequence>
<comment type="caution">
    <text evidence="1">The sequence shown here is derived from an EMBL/GenBank/DDBJ whole genome shotgun (WGS) entry which is preliminary data.</text>
</comment>
<reference evidence="1" key="1">
    <citation type="journal article" date="2019" name="bioRxiv">
        <title>The Genome of the Zebra Mussel, Dreissena polymorpha: A Resource for Invasive Species Research.</title>
        <authorList>
            <person name="McCartney M.A."/>
            <person name="Auch B."/>
            <person name="Kono T."/>
            <person name="Mallez S."/>
            <person name="Zhang Y."/>
            <person name="Obille A."/>
            <person name="Becker A."/>
            <person name="Abrahante J.E."/>
            <person name="Garbe J."/>
            <person name="Badalamenti J.P."/>
            <person name="Herman A."/>
            <person name="Mangelson H."/>
            <person name="Liachko I."/>
            <person name="Sullivan S."/>
            <person name="Sone E.D."/>
            <person name="Koren S."/>
            <person name="Silverstein K.A.T."/>
            <person name="Beckman K.B."/>
            <person name="Gohl D.M."/>
        </authorList>
    </citation>
    <scope>NUCLEOTIDE SEQUENCE</scope>
    <source>
        <strain evidence="1">Duluth1</strain>
        <tissue evidence="1">Whole animal</tissue>
    </source>
</reference>
<keyword evidence="2" id="KW-1185">Reference proteome</keyword>
<evidence type="ECO:0000313" key="1">
    <source>
        <dbReference type="EMBL" id="KAH3837518.1"/>
    </source>
</evidence>
<dbReference type="EMBL" id="JAIWYP010000004">
    <property type="protein sequence ID" value="KAH3837518.1"/>
    <property type="molecule type" value="Genomic_DNA"/>
</dbReference>
<organism evidence="1 2">
    <name type="scientific">Dreissena polymorpha</name>
    <name type="common">Zebra mussel</name>
    <name type="synonym">Mytilus polymorpha</name>
    <dbReference type="NCBI Taxonomy" id="45954"/>
    <lineage>
        <taxon>Eukaryota</taxon>
        <taxon>Metazoa</taxon>
        <taxon>Spiralia</taxon>
        <taxon>Lophotrochozoa</taxon>
        <taxon>Mollusca</taxon>
        <taxon>Bivalvia</taxon>
        <taxon>Autobranchia</taxon>
        <taxon>Heteroconchia</taxon>
        <taxon>Euheterodonta</taxon>
        <taxon>Imparidentia</taxon>
        <taxon>Neoheterodontei</taxon>
        <taxon>Myida</taxon>
        <taxon>Dreissenoidea</taxon>
        <taxon>Dreissenidae</taxon>
        <taxon>Dreissena</taxon>
    </lineage>
</organism>
<evidence type="ECO:0000313" key="2">
    <source>
        <dbReference type="Proteomes" id="UP000828390"/>
    </source>
</evidence>
<protein>
    <submittedName>
        <fullName evidence="1">Uncharacterized protein</fullName>
    </submittedName>
</protein>